<dbReference type="Gene3D" id="3.40.630.30">
    <property type="match status" value="1"/>
</dbReference>
<evidence type="ECO:0000313" key="2">
    <source>
        <dbReference type="EMBL" id="KZE13286.1"/>
    </source>
</evidence>
<dbReference type="SUPFAM" id="SSF55729">
    <property type="entry name" value="Acyl-CoA N-acyltransferases (Nat)"/>
    <property type="match status" value="1"/>
</dbReference>
<dbReference type="Proteomes" id="UP000076609">
    <property type="component" value="Unassembled WGS sequence"/>
</dbReference>
<proteinExistence type="predicted"/>
<comment type="caution">
    <text evidence="2">The sequence shown here is derived from an EMBL/GenBank/DDBJ whole genome shotgun (WGS) entry which is preliminary data.</text>
</comment>
<sequence>MTAVSIHPGIPDDARALIWESFFREPGRGVTFERHLPWHAGPSVRTITVREADDLVAAAVLRPAPQPGVAMIGYVCVAAALRGRGYGRVLMAAVGMAADEQSYKAILLWTSKPAVYAAHGYDVIERDRFVRVMQRAASNGDVPGFRQEPWPGSSAIAGLPAFATSATRYWNDGAEAIVATGPKGATLVSWDGKPLDVAALAGAAGHMRWSTNLSPDDPFLRSLPADRFDISIDDGAFTMARRFDLGFVPAHVAVLDRI</sequence>
<dbReference type="EMBL" id="LQQO01000023">
    <property type="protein sequence ID" value="KZE13286.1"/>
    <property type="molecule type" value="Genomic_DNA"/>
</dbReference>
<dbReference type="InterPro" id="IPR000182">
    <property type="entry name" value="GNAT_dom"/>
</dbReference>
<evidence type="ECO:0000313" key="3">
    <source>
        <dbReference type="Proteomes" id="UP000076609"/>
    </source>
</evidence>
<name>A0ABR5YCB9_9SPHN</name>
<dbReference type="InterPro" id="IPR016181">
    <property type="entry name" value="Acyl_CoA_acyltransferase"/>
</dbReference>
<keyword evidence="3" id="KW-1185">Reference proteome</keyword>
<evidence type="ECO:0000259" key="1">
    <source>
        <dbReference type="PROSITE" id="PS51186"/>
    </source>
</evidence>
<dbReference type="Pfam" id="PF00583">
    <property type="entry name" value="Acetyltransf_1"/>
    <property type="match status" value="1"/>
</dbReference>
<protein>
    <recommendedName>
        <fullName evidence="1">N-acetyltransferase domain-containing protein</fullName>
    </recommendedName>
</protein>
<dbReference type="PROSITE" id="PS51186">
    <property type="entry name" value="GNAT"/>
    <property type="match status" value="1"/>
</dbReference>
<accession>A0ABR5YCB9</accession>
<feature type="domain" description="N-acetyltransferase" evidence="1">
    <location>
        <begin position="4"/>
        <end position="138"/>
    </location>
</feature>
<gene>
    <name evidence="2" type="ORF">AVT10_03705</name>
</gene>
<reference evidence="3" key="1">
    <citation type="submission" date="2016-01" db="EMBL/GenBank/DDBJ databases">
        <title>Draft genome of Chromobacterium sp. F49.</title>
        <authorList>
            <person name="Hong K.W."/>
        </authorList>
    </citation>
    <scope>NUCLEOTIDE SEQUENCE [LARGE SCALE GENOMIC DNA]</scope>
    <source>
        <strain evidence="3">CN3</strain>
    </source>
</reference>
<dbReference type="CDD" id="cd04301">
    <property type="entry name" value="NAT_SF"/>
    <property type="match status" value="1"/>
</dbReference>
<dbReference type="RefSeq" id="WP_066691106.1">
    <property type="nucleotide sequence ID" value="NZ_LQQO01000023.1"/>
</dbReference>
<organism evidence="2 3">
    <name type="scientific">Sphingomonas hankookensis</name>
    <dbReference type="NCBI Taxonomy" id="563996"/>
    <lineage>
        <taxon>Bacteria</taxon>
        <taxon>Pseudomonadati</taxon>
        <taxon>Pseudomonadota</taxon>
        <taxon>Alphaproteobacteria</taxon>
        <taxon>Sphingomonadales</taxon>
        <taxon>Sphingomonadaceae</taxon>
        <taxon>Sphingomonas</taxon>
    </lineage>
</organism>